<dbReference type="Pfam" id="PF13524">
    <property type="entry name" value="Glyco_trans_1_2"/>
    <property type="match status" value="1"/>
</dbReference>
<dbReference type="AlphaFoldDB" id="A0A3N1M910"/>
<dbReference type="OrthoDB" id="9807414at2"/>
<dbReference type="RefSeq" id="WP_123689068.1">
    <property type="nucleotide sequence ID" value="NZ_AP019700.1"/>
</dbReference>
<dbReference type="EMBL" id="RJKX01000013">
    <property type="protein sequence ID" value="ROP99708.1"/>
    <property type="molecule type" value="Genomic_DNA"/>
</dbReference>
<dbReference type="GO" id="GO:0016740">
    <property type="term" value="F:transferase activity"/>
    <property type="evidence" value="ECO:0007669"/>
    <property type="project" value="UniProtKB-KW"/>
</dbReference>
<feature type="domain" description="Spore protein YkvP/CgeB glycosyl transferase-like" evidence="1">
    <location>
        <begin position="204"/>
        <end position="316"/>
    </location>
</feature>
<reference evidence="2 3" key="1">
    <citation type="submission" date="2018-11" db="EMBL/GenBank/DDBJ databases">
        <title>Genomic Encyclopedia of Type Strains, Phase IV (KMG-IV): sequencing the most valuable type-strain genomes for metagenomic binning, comparative biology and taxonomic classification.</title>
        <authorList>
            <person name="Goeker M."/>
        </authorList>
    </citation>
    <scope>NUCLEOTIDE SEQUENCE [LARGE SCALE GENOMIC DNA]</scope>
    <source>
        <strain evidence="2 3">DSM 5900</strain>
    </source>
</reference>
<proteinExistence type="predicted"/>
<keyword evidence="3" id="KW-1185">Reference proteome</keyword>
<dbReference type="Proteomes" id="UP000278222">
    <property type="component" value="Unassembled WGS sequence"/>
</dbReference>
<gene>
    <name evidence="2" type="ORF">EDC65_1493</name>
</gene>
<name>A0A3N1M910_9PROT</name>
<protein>
    <submittedName>
        <fullName evidence="2">Glycosyl transferase family 1</fullName>
    </submittedName>
</protein>
<dbReference type="SUPFAM" id="SSF53756">
    <property type="entry name" value="UDP-Glycosyltransferase/glycogen phosphorylase"/>
    <property type="match status" value="1"/>
</dbReference>
<accession>A0A3N1M910</accession>
<dbReference type="InterPro" id="IPR055259">
    <property type="entry name" value="YkvP/CgeB_Glyco_trans-like"/>
</dbReference>
<keyword evidence="2" id="KW-0808">Transferase</keyword>
<evidence type="ECO:0000259" key="1">
    <source>
        <dbReference type="Pfam" id="PF13524"/>
    </source>
</evidence>
<comment type="caution">
    <text evidence="2">The sequence shown here is derived from an EMBL/GenBank/DDBJ whole genome shotgun (WGS) entry which is preliminary data.</text>
</comment>
<evidence type="ECO:0000313" key="3">
    <source>
        <dbReference type="Proteomes" id="UP000278222"/>
    </source>
</evidence>
<organism evidence="2 3">
    <name type="scientific">Stella humosa</name>
    <dbReference type="NCBI Taxonomy" id="94"/>
    <lineage>
        <taxon>Bacteria</taxon>
        <taxon>Pseudomonadati</taxon>
        <taxon>Pseudomonadota</taxon>
        <taxon>Alphaproteobacteria</taxon>
        <taxon>Rhodospirillales</taxon>
        <taxon>Stellaceae</taxon>
        <taxon>Stella</taxon>
    </lineage>
</organism>
<sequence length="349" mass="38692">MSKPFRILHVGGISVRPKGAFVHGVANKLSNGLIQLGHNVFNFSDRDVARWQTLFGNRVLGRARASRTLLEFAREYRPEILLLGHANMILPEVVGQIRQALPDCRVAQWNVDALFDAGNVRRMSRFARHADATFVSTAAPWEPWFGPSLPHLHFIPNPVDRSIERARSFAAASHAHDLSVSVGKGSDLRSYGGVERPMDDLLAILRRRVPGLRLGAAGAEGRPVLTGAAYQDFLEASRAQLNLSRRNDVALYSSDRIAHIMGNGLLAFIDRASGYADLLGEDAAAFFSTEEELVERVAAFAANDRDWRPVAERGWQVYGEMADARMVAGYMLDVLLGRDGQRDAPWLRR</sequence>
<evidence type="ECO:0000313" key="2">
    <source>
        <dbReference type="EMBL" id="ROP99708.1"/>
    </source>
</evidence>